<dbReference type="RefSeq" id="WP_347327133.1">
    <property type="nucleotide sequence ID" value="NZ_JBCGUH010000021.1"/>
</dbReference>
<protein>
    <submittedName>
        <fullName evidence="2">Carboxypeptidase regulatory-like domain-containing protein</fullName>
    </submittedName>
</protein>
<keyword evidence="3" id="KW-1185">Reference proteome</keyword>
<organism evidence="2 3">
    <name type="scientific">Paenibacillus wenxiniae</name>
    <dbReference type="NCBI Taxonomy" id="1636843"/>
    <lineage>
        <taxon>Bacteria</taxon>
        <taxon>Bacillati</taxon>
        <taxon>Bacillota</taxon>
        <taxon>Bacilli</taxon>
        <taxon>Bacillales</taxon>
        <taxon>Paenibacillaceae</taxon>
        <taxon>Paenibacillus</taxon>
    </lineage>
</organism>
<dbReference type="Gene3D" id="2.60.120.380">
    <property type="match status" value="2"/>
</dbReference>
<sequence length="448" mass="48305">MKLKFVGMAALALSIGIAGISPSALAQSSSGTAAFPKNQPLNPLSTHVQSATVHNSKSTPAQNIPLSNRSAARSLAAVTATDSTYGSNTSPDTAELISANTTIPGYIDQQGGARWYYINVTSSLKLTAFLSTGTSNVDYDLTLYRLNPTTSTLEQVSYSAKGAGQYELLSHLATSGYYFISVTSYQGADTTNPFTLFTTLSDSYDQNEPDDNPFFAKDRGTAPFISQQNIDNLLDEDWTKITLNAQSKVNLRLNNTSANGSYVIQLWNANLQNLGSLTQNTDGQITLPAGSYYIQVYAPSTFDISTPYTLSVNYQSAAITRVAISEITSDRGVQGFIDYGYGKKWRIGYNIVVKGRAFDATGNPIGNGIVTVGVQTRVGNKTVVVNGNTDSLGYFSIPMDIGPAAGQYTYRGPVSTHYFDIIPIVFLSNNKQLNADINSLYHYAYSIN</sequence>
<gene>
    <name evidence="2" type="ORF">ACFSC9_11100</name>
</gene>
<evidence type="ECO:0000313" key="2">
    <source>
        <dbReference type="EMBL" id="MFD1886072.1"/>
    </source>
</evidence>
<name>A0ABW4RIH6_9BACL</name>
<feature type="signal peptide" evidence="1">
    <location>
        <begin position="1"/>
        <end position="26"/>
    </location>
</feature>
<keyword evidence="1" id="KW-0732">Signal</keyword>
<proteinExistence type="predicted"/>
<reference evidence="3" key="1">
    <citation type="journal article" date="2019" name="Int. J. Syst. Evol. Microbiol.">
        <title>The Global Catalogue of Microorganisms (GCM) 10K type strain sequencing project: providing services to taxonomists for standard genome sequencing and annotation.</title>
        <authorList>
            <consortium name="The Broad Institute Genomics Platform"/>
            <consortium name="The Broad Institute Genome Sequencing Center for Infectious Disease"/>
            <person name="Wu L."/>
            <person name="Ma J."/>
        </authorList>
    </citation>
    <scope>NUCLEOTIDE SEQUENCE [LARGE SCALE GENOMIC DNA]</scope>
    <source>
        <strain evidence="3">CCUG 54950</strain>
    </source>
</reference>
<dbReference type="EMBL" id="JBHUEH010000014">
    <property type="protein sequence ID" value="MFD1886072.1"/>
    <property type="molecule type" value="Genomic_DNA"/>
</dbReference>
<dbReference type="SUPFAM" id="SSF89260">
    <property type="entry name" value="Collagen-binding domain"/>
    <property type="match status" value="2"/>
</dbReference>
<evidence type="ECO:0000256" key="1">
    <source>
        <dbReference type="SAM" id="SignalP"/>
    </source>
</evidence>
<comment type="caution">
    <text evidence="2">The sequence shown here is derived from an EMBL/GenBank/DDBJ whole genome shotgun (WGS) entry which is preliminary data.</text>
</comment>
<feature type="chain" id="PRO_5046754741" evidence="1">
    <location>
        <begin position="27"/>
        <end position="448"/>
    </location>
</feature>
<dbReference type="Proteomes" id="UP001597233">
    <property type="component" value="Unassembled WGS sequence"/>
</dbReference>
<evidence type="ECO:0000313" key="3">
    <source>
        <dbReference type="Proteomes" id="UP001597233"/>
    </source>
</evidence>
<accession>A0ABW4RIH6</accession>